<dbReference type="InterPro" id="IPR029069">
    <property type="entry name" value="HotDog_dom_sf"/>
</dbReference>
<sequence>MIKKFTQWLTSASGLRRILNIYGPYLGAGVRVRYLAKDFREAKVEMKLRWFNRNYVGTHFGGSLFSMIDPFYMLLLMNTLGRDYIVWDASAEIDFVKPGRGVVSAHFMVTDAMLAEIRDKTADGEKFLPTYEVHIVDADGELVARARKTLYIRRKPARED</sequence>
<accession>A0A9X2WE04</accession>
<protein>
    <submittedName>
        <fullName evidence="1">DUF4442 domain-containing protein</fullName>
    </submittedName>
</protein>
<evidence type="ECO:0000313" key="1">
    <source>
        <dbReference type="EMBL" id="MCT7357942.1"/>
    </source>
</evidence>
<dbReference type="SUPFAM" id="SSF54637">
    <property type="entry name" value="Thioesterase/thiol ester dehydrase-isomerase"/>
    <property type="match status" value="1"/>
</dbReference>
<organism evidence="1 2">
    <name type="scientific">Thalassolituus pacificus</name>
    <dbReference type="NCBI Taxonomy" id="2975440"/>
    <lineage>
        <taxon>Bacteria</taxon>
        <taxon>Pseudomonadati</taxon>
        <taxon>Pseudomonadota</taxon>
        <taxon>Gammaproteobacteria</taxon>
        <taxon>Oceanospirillales</taxon>
        <taxon>Oceanospirillaceae</taxon>
        <taxon>Thalassolituus</taxon>
    </lineage>
</organism>
<comment type="caution">
    <text evidence="1">The sequence shown here is derived from an EMBL/GenBank/DDBJ whole genome shotgun (WGS) entry which is preliminary data.</text>
</comment>
<reference evidence="1" key="1">
    <citation type="journal article" date="2022" name="Front. Microbiol.">
        <title>Genome-based taxonomic rearrangement of Oceanobacter-related bacteria including the description of Thalassolituus hydrocarbonoclasticus sp. nov. and Thalassolituus pacificus sp. nov. and emended description of the genus Thalassolituus.</title>
        <authorList>
            <person name="Dong C."/>
            <person name="Wei L."/>
            <person name="Wang J."/>
            <person name="Lai Q."/>
            <person name="Huang Z."/>
            <person name="Shao Z."/>
        </authorList>
    </citation>
    <scope>NUCLEOTIDE SEQUENCE</scope>
    <source>
        <strain evidence="1">59MF3M-4</strain>
    </source>
</reference>
<dbReference type="Proteomes" id="UP001147830">
    <property type="component" value="Unassembled WGS sequence"/>
</dbReference>
<dbReference type="Gene3D" id="3.10.129.10">
    <property type="entry name" value="Hotdog Thioesterase"/>
    <property type="match status" value="1"/>
</dbReference>
<keyword evidence="2" id="KW-1185">Reference proteome</keyword>
<dbReference type="RefSeq" id="WP_260974867.1">
    <property type="nucleotide sequence ID" value="NZ_JAOANI010000009.1"/>
</dbReference>
<gene>
    <name evidence="1" type="ORF">NYR02_02755</name>
</gene>
<dbReference type="Pfam" id="PF14539">
    <property type="entry name" value="DUF4442"/>
    <property type="match status" value="1"/>
</dbReference>
<dbReference type="InterPro" id="IPR027961">
    <property type="entry name" value="DUF4442"/>
</dbReference>
<proteinExistence type="predicted"/>
<dbReference type="EMBL" id="JAOANI010000009">
    <property type="protein sequence ID" value="MCT7357942.1"/>
    <property type="molecule type" value="Genomic_DNA"/>
</dbReference>
<evidence type="ECO:0000313" key="2">
    <source>
        <dbReference type="Proteomes" id="UP001147830"/>
    </source>
</evidence>
<name>A0A9X2WE04_9GAMM</name>
<dbReference type="AlphaFoldDB" id="A0A9X2WE04"/>
<reference evidence="1" key="2">
    <citation type="submission" date="2022-08" db="EMBL/GenBank/DDBJ databases">
        <authorList>
            <person name="Dong C."/>
        </authorList>
    </citation>
    <scope>NUCLEOTIDE SEQUENCE</scope>
    <source>
        <strain evidence="1">59MF3M-4</strain>
    </source>
</reference>